<keyword evidence="1" id="KW-0175">Coiled coil</keyword>
<evidence type="ECO:0000313" key="2">
    <source>
        <dbReference type="EMBL" id="VDM40360.1"/>
    </source>
</evidence>
<evidence type="ECO:0000313" key="3">
    <source>
        <dbReference type="Proteomes" id="UP000050794"/>
    </source>
</evidence>
<protein>
    <submittedName>
        <fullName evidence="2 4">Uncharacterized protein</fullName>
    </submittedName>
</protein>
<sequence length="422" mass="46700">MRKFFKPVGQLYEDGIRQLNAIVSFQRAHLEVACSILREKQTQLKQVESRCGATAAERDNLKREVASLSESLREQRGVLIKIANVCREANNRLVVPSACHFPPGSSDARSEGLRSGNDIWNGQSEVGKFHLHGSLRCFGVELALKIVLVPQNDTTVASMNITVASNPNESISSTLDQSWAAATSDTLRTSNCSTVPNTLLLFGKQPLPSSQQSISSSLDAPLFSTSTAHISRTRERGRSFDPYMEVVSRSRSHNSSPATSGRVRFSGSRVTSRFLDGKDHVAVVLYRSCDRLYELGSRVAVQYVGRENILFGTKLSASRGDLAQSFAYKVGGNDYGKMNIAQQLNQKICKELTCPRTVEQSLAEIIFFNIADTFSRFTSSRDREYTGLNKEIRLKNAHPEEKQGSCPGMPVLFTLHLLWVAT</sequence>
<evidence type="ECO:0000256" key="1">
    <source>
        <dbReference type="SAM" id="Coils"/>
    </source>
</evidence>
<reference evidence="4" key="1">
    <citation type="submission" date="2016-06" db="UniProtKB">
        <authorList>
            <consortium name="WormBaseParasite"/>
        </authorList>
    </citation>
    <scope>IDENTIFICATION</scope>
</reference>
<dbReference type="WBParaSite" id="TCNE_0000903901-mRNA-1">
    <property type="protein sequence ID" value="TCNE_0000903901-mRNA-1"/>
    <property type="gene ID" value="TCNE_0000903901"/>
</dbReference>
<organism evidence="3 4">
    <name type="scientific">Toxocara canis</name>
    <name type="common">Canine roundworm</name>
    <dbReference type="NCBI Taxonomy" id="6265"/>
    <lineage>
        <taxon>Eukaryota</taxon>
        <taxon>Metazoa</taxon>
        <taxon>Ecdysozoa</taxon>
        <taxon>Nematoda</taxon>
        <taxon>Chromadorea</taxon>
        <taxon>Rhabditida</taxon>
        <taxon>Spirurina</taxon>
        <taxon>Ascaridomorpha</taxon>
        <taxon>Ascaridoidea</taxon>
        <taxon>Toxocaridae</taxon>
        <taxon>Toxocara</taxon>
    </lineage>
</organism>
<name>A0A183UKL9_TOXCA</name>
<dbReference type="AlphaFoldDB" id="A0A183UKL9"/>
<dbReference type="Proteomes" id="UP000050794">
    <property type="component" value="Unassembled WGS sequence"/>
</dbReference>
<accession>A0A183UKL9</accession>
<keyword evidence="3" id="KW-1185">Reference proteome</keyword>
<reference evidence="2 3" key="2">
    <citation type="submission" date="2018-11" db="EMBL/GenBank/DDBJ databases">
        <authorList>
            <consortium name="Pathogen Informatics"/>
        </authorList>
    </citation>
    <scope>NUCLEOTIDE SEQUENCE [LARGE SCALE GENOMIC DNA]</scope>
</reference>
<dbReference type="EMBL" id="UYWY01020060">
    <property type="protein sequence ID" value="VDM40360.1"/>
    <property type="molecule type" value="Genomic_DNA"/>
</dbReference>
<gene>
    <name evidence="2" type="ORF">TCNE_LOCUS9039</name>
</gene>
<feature type="coiled-coil region" evidence="1">
    <location>
        <begin position="44"/>
        <end position="78"/>
    </location>
</feature>
<evidence type="ECO:0000313" key="4">
    <source>
        <dbReference type="WBParaSite" id="TCNE_0000903901-mRNA-1"/>
    </source>
</evidence>
<proteinExistence type="predicted"/>